<protein>
    <recommendedName>
        <fullName evidence="3 13">Nucleoside diphosphate kinase</fullName>
        <shortName evidence="13">NDK</shortName>
        <shortName evidence="13">NDP kinase</shortName>
        <ecNumber evidence="2 13">2.7.4.6</ecNumber>
    </recommendedName>
    <alternativeName>
        <fullName evidence="13">Nucleoside-2-P kinase</fullName>
    </alternativeName>
</protein>
<keyword evidence="19" id="KW-1185">Reference proteome</keyword>
<dbReference type="GO" id="GO:0005524">
    <property type="term" value="F:ATP binding"/>
    <property type="evidence" value="ECO:0007669"/>
    <property type="project" value="UniProtKB-UniRule"/>
</dbReference>
<feature type="binding site" evidence="13 14">
    <location>
        <position position="112"/>
    </location>
    <ligand>
        <name>ATP</name>
        <dbReference type="ChEBI" id="CHEBI:30616"/>
    </ligand>
</feature>
<dbReference type="CDD" id="cd04413">
    <property type="entry name" value="NDPk_I"/>
    <property type="match status" value="1"/>
</dbReference>
<feature type="binding site" evidence="13 14">
    <location>
        <position position="57"/>
    </location>
    <ligand>
        <name>ATP</name>
        <dbReference type="ChEBI" id="CHEBI:30616"/>
    </ligand>
</feature>
<feature type="domain" description="Nucleoside diphosphate kinase-like" evidence="17">
    <location>
        <begin position="1"/>
        <end position="137"/>
    </location>
</feature>
<dbReference type="Gene3D" id="3.30.70.141">
    <property type="entry name" value="Nucleoside diphosphate kinase-like domain"/>
    <property type="match status" value="1"/>
</dbReference>
<feature type="binding site" evidence="13 14">
    <location>
        <position position="9"/>
    </location>
    <ligand>
        <name>ATP</name>
        <dbReference type="ChEBI" id="CHEBI:30616"/>
    </ligand>
</feature>
<dbReference type="GO" id="GO:0046872">
    <property type="term" value="F:metal ion binding"/>
    <property type="evidence" value="ECO:0007669"/>
    <property type="project" value="UniProtKB-KW"/>
</dbReference>
<keyword evidence="9 13" id="KW-0418">Kinase</keyword>
<dbReference type="FunFam" id="3.30.70.141:FF:000003">
    <property type="entry name" value="Nucleoside diphosphate kinase"/>
    <property type="match status" value="1"/>
</dbReference>
<evidence type="ECO:0000256" key="10">
    <source>
        <dbReference type="ARBA" id="ARBA00022840"/>
    </source>
</evidence>
<comment type="caution">
    <text evidence="18">The sequence shown here is derived from an EMBL/GenBank/DDBJ whole genome shotgun (WGS) entry which is preliminary data.</text>
</comment>
<feature type="binding site" evidence="13 14">
    <location>
        <position position="102"/>
    </location>
    <ligand>
        <name>ATP</name>
        <dbReference type="ChEBI" id="CHEBI:30616"/>
    </ligand>
</feature>
<evidence type="ECO:0000256" key="9">
    <source>
        <dbReference type="ARBA" id="ARBA00022777"/>
    </source>
</evidence>
<dbReference type="GO" id="GO:0006228">
    <property type="term" value="P:UTP biosynthetic process"/>
    <property type="evidence" value="ECO:0007669"/>
    <property type="project" value="UniProtKB-UniRule"/>
</dbReference>
<keyword evidence="11 13" id="KW-0460">Magnesium</keyword>
<comment type="function">
    <text evidence="13">Major role in the synthesis of nucleoside triphosphates other than ATP. The ATP gamma phosphate is transferred to the NDP beta phosphate via a ping-pong mechanism, using a phosphorylated active-site intermediate.</text>
</comment>
<name>A0A5Q4VFN0_9BACT</name>
<feature type="binding site" evidence="13 14">
    <location>
        <position position="91"/>
    </location>
    <ligand>
        <name>ATP</name>
        <dbReference type="ChEBI" id="CHEBI:30616"/>
    </ligand>
</feature>
<organism evidence="18 19">
    <name type="scientific">Desulfobotulus mexicanus</name>
    <dbReference type="NCBI Taxonomy" id="2586642"/>
    <lineage>
        <taxon>Bacteria</taxon>
        <taxon>Pseudomonadati</taxon>
        <taxon>Thermodesulfobacteriota</taxon>
        <taxon>Desulfobacteria</taxon>
        <taxon>Desulfobacterales</taxon>
        <taxon>Desulfobacteraceae</taxon>
        <taxon>Desulfobotulus</taxon>
    </lineage>
</organism>
<evidence type="ECO:0000256" key="4">
    <source>
        <dbReference type="ARBA" id="ARBA00022490"/>
    </source>
</evidence>
<gene>
    <name evidence="13" type="primary">ndk</name>
    <name evidence="18" type="ORF">FIM25_02350</name>
</gene>
<comment type="catalytic activity">
    <reaction evidence="13 16">
        <text>a 2'-deoxyribonucleoside 5'-diphosphate + ATP = a 2'-deoxyribonucleoside 5'-triphosphate + ADP</text>
        <dbReference type="Rhea" id="RHEA:44640"/>
        <dbReference type="ChEBI" id="CHEBI:30616"/>
        <dbReference type="ChEBI" id="CHEBI:61560"/>
        <dbReference type="ChEBI" id="CHEBI:73316"/>
        <dbReference type="ChEBI" id="CHEBI:456216"/>
        <dbReference type="EC" id="2.7.4.6"/>
    </reaction>
</comment>
<comment type="subunit">
    <text evidence="13">Homotetramer.</text>
</comment>
<dbReference type="PROSITE" id="PS51374">
    <property type="entry name" value="NDPK_LIKE"/>
    <property type="match status" value="1"/>
</dbReference>
<dbReference type="PROSITE" id="PS00469">
    <property type="entry name" value="NDPK"/>
    <property type="match status" value="1"/>
</dbReference>
<feature type="active site" description="Pros-phosphohistidine intermediate" evidence="13 14">
    <location>
        <position position="115"/>
    </location>
</feature>
<keyword evidence="7 13" id="KW-0479">Metal-binding</keyword>
<keyword evidence="4 13" id="KW-0963">Cytoplasm</keyword>
<comment type="similarity">
    <text evidence="1 13 14 15">Belongs to the NDK family.</text>
</comment>
<evidence type="ECO:0000256" key="8">
    <source>
        <dbReference type="ARBA" id="ARBA00022741"/>
    </source>
</evidence>
<dbReference type="GO" id="GO:0006183">
    <property type="term" value="P:GTP biosynthetic process"/>
    <property type="evidence" value="ECO:0007669"/>
    <property type="project" value="UniProtKB-UniRule"/>
</dbReference>
<comment type="cofactor">
    <cofactor evidence="13">
        <name>Mg(2+)</name>
        <dbReference type="ChEBI" id="CHEBI:18420"/>
    </cofactor>
</comment>
<dbReference type="RefSeq" id="WP_139445909.1">
    <property type="nucleotide sequence ID" value="NZ_VDMB01000002.1"/>
</dbReference>
<dbReference type="GO" id="GO:0004550">
    <property type="term" value="F:nucleoside diphosphate kinase activity"/>
    <property type="evidence" value="ECO:0007669"/>
    <property type="project" value="UniProtKB-UniRule"/>
</dbReference>
<dbReference type="EMBL" id="VDMB01000002">
    <property type="protein sequence ID" value="TYT75768.1"/>
    <property type="molecule type" value="Genomic_DNA"/>
</dbReference>
<evidence type="ECO:0000256" key="2">
    <source>
        <dbReference type="ARBA" id="ARBA00012966"/>
    </source>
</evidence>
<keyword evidence="12 13" id="KW-0546">Nucleotide metabolism</keyword>
<dbReference type="InterPro" id="IPR023005">
    <property type="entry name" value="Nucleoside_diP_kinase_AS"/>
</dbReference>
<dbReference type="HAMAP" id="MF_00451">
    <property type="entry name" value="NDP_kinase"/>
    <property type="match status" value="1"/>
</dbReference>
<evidence type="ECO:0000256" key="7">
    <source>
        <dbReference type="ARBA" id="ARBA00022723"/>
    </source>
</evidence>
<evidence type="ECO:0000256" key="3">
    <source>
        <dbReference type="ARBA" id="ARBA00017632"/>
    </source>
</evidence>
<evidence type="ECO:0000256" key="12">
    <source>
        <dbReference type="ARBA" id="ARBA00023080"/>
    </source>
</evidence>
<evidence type="ECO:0000256" key="13">
    <source>
        <dbReference type="HAMAP-Rule" id="MF_00451"/>
    </source>
</evidence>
<dbReference type="EC" id="2.7.4.6" evidence="2 13"/>
<dbReference type="PANTHER" id="PTHR46161:SF3">
    <property type="entry name" value="NUCLEOSIDE DIPHOSPHATE KINASE DDB_G0292928-RELATED"/>
    <property type="match status" value="1"/>
</dbReference>
<dbReference type="NCBIfam" id="NF001908">
    <property type="entry name" value="PRK00668.1"/>
    <property type="match status" value="1"/>
</dbReference>
<keyword evidence="5 13" id="KW-0597">Phosphoprotein</keyword>
<comment type="subcellular location">
    <subcellularLocation>
        <location evidence="13">Cytoplasm</location>
    </subcellularLocation>
</comment>
<dbReference type="SMART" id="SM00562">
    <property type="entry name" value="NDK"/>
    <property type="match status" value="1"/>
</dbReference>
<evidence type="ECO:0000256" key="11">
    <source>
        <dbReference type="ARBA" id="ARBA00022842"/>
    </source>
</evidence>
<evidence type="ECO:0000313" key="19">
    <source>
        <dbReference type="Proteomes" id="UP000321899"/>
    </source>
</evidence>
<dbReference type="PANTHER" id="PTHR46161">
    <property type="entry name" value="NUCLEOSIDE DIPHOSPHATE KINASE"/>
    <property type="match status" value="1"/>
</dbReference>
<dbReference type="GO" id="GO:0005737">
    <property type="term" value="C:cytoplasm"/>
    <property type="evidence" value="ECO:0007669"/>
    <property type="project" value="UniProtKB-SubCell"/>
</dbReference>
<proteinExistence type="inferred from homology"/>
<evidence type="ECO:0000313" key="18">
    <source>
        <dbReference type="EMBL" id="TYT75768.1"/>
    </source>
</evidence>
<reference evidence="18 19" key="1">
    <citation type="submission" date="2019-06" db="EMBL/GenBank/DDBJ databases">
        <title>Desulfobotulus mexicanus sp. nov., a novel sulfate-reducing bacterium isolated from the sediment of an alkaline crater lake in Mexico.</title>
        <authorList>
            <person name="Hirschler-Rea A."/>
        </authorList>
    </citation>
    <scope>NUCLEOTIDE SEQUENCE [LARGE SCALE GENOMIC DNA]</scope>
    <source>
        <strain evidence="18 19">PAR22N</strain>
    </source>
</reference>
<dbReference type="InterPro" id="IPR036850">
    <property type="entry name" value="NDK-like_dom_sf"/>
</dbReference>
<keyword evidence="10 13" id="KW-0067">ATP-binding</keyword>
<evidence type="ECO:0000256" key="15">
    <source>
        <dbReference type="RuleBase" id="RU004011"/>
    </source>
</evidence>
<dbReference type="InterPro" id="IPR001564">
    <property type="entry name" value="Nucleoside_diP_kinase"/>
</dbReference>
<sequence>MEQTLALIKPDAVTKGSMGAILQRMEKENFRISAMKMLQLSRKEAAAFYHVHREKGFFDSLVDFMTSGPLVALVLERENAISHWRSVMGATDYRKAEEGTIRKEFATALERNAVHGSDAEDTAKEEISFFFSKREQV</sequence>
<dbReference type="Proteomes" id="UP000321899">
    <property type="component" value="Unassembled WGS sequence"/>
</dbReference>
<evidence type="ECO:0000256" key="5">
    <source>
        <dbReference type="ARBA" id="ARBA00022553"/>
    </source>
</evidence>
<feature type="binding site" evidence="13 14">
    <location>
        <position position="85"/>
    </location>
    <ligand>
        <name>ATP</name>
        <dbReference type="ChEBI" id="CHEBI:30616"/>
    </ligand>
</feature>
<dbReference type="InterPro" id="IPR034907">
    <property type="entry name" value="NDK-like_dom"/>
</dbReference>
<accession>A0A5Q4VFN0</accession>
<evidence type="ECO:0000256" key="16">
    <source>
        <dbReference type="RuleBase" id="RU004013"/>
    </source>
</evidence>
<comment type="catalytic activity">
    <reaction evidence="13">
        <text>a ribonucleoside 5'-diphosphate + ATP = a ribonucleoside 5'-triphosphate + ADP</text>
        <dbReference type="Rhea" id="RHEA:18113"/>
        <dbReference type="ChEBI" id="CHEBI:30616"/>
        <dbReference type="ChEBI" id="CHEBI:57930"/>
        <dbReference type="ChEBI" id="CHEBI:61557"/>
        <dbReference type="ChEBI" id="CHEBI:456216"/>
        <dbReference type="EC" id="2.7.4.6"/>
    </reaction>
</comment>
<dbReference type="Pfam" id="PF00334">
    <property type="entry name" value="NDK"/>
    <property type="match status" value="1"/>
</dbReference>
<dbReference type="OrthoDB" id="9801161at2"/>
<dbReference type="PRINTS" id="PR01243">
    <property type="entry name" value="NUCDPKINASE"/>
</dbReference>
<evidence type="ECO:0000256" key="14">
    <source>
        <dbReference type="PROSITE-ProRule" id="PRU00706"/>
    </source>
</evidence>
<keyword evidence="6 13" id="KW-0808">Transferase</keyword>
<evidence type="ECO:0000256" key="6">
    <source>
        <dbReference type="ARBA" id="ARBA00022679"/>
    </source>
</evidence>
<evidence type="ECO:0000256" key="1">
    <source>
        <dbReference type="ARBA" id="ARBA00008142"/>
    </source>
</evidence>
<dbReference type="GO" id="GO:0006241">
    <property type="term" value="P:CTP biosynthetic process"/>
    <property type="evidence" value="ECO:0007669"/>
    <property type="project" value="UniProtKB-UniRule"/>
</dbReference>
<dbReference type="AlphaFoldDB" id="A0A5Q4VFN0"/>
<evidence type="ECO:0000259" key="17">
    <source>
        <dbReference type="SMART" id="SM00562"/>
    </source>
</evidence>
<keyword evidence="8 13" id="KW-0547">Nucleotide-binding</keyword>
<dbReference type="SUPFAM" id="SSF54919">
    <property type="entry name" value="Nucleoside diphosphate kinase, NDK"/>
    <property type="match status" value="1"/>
</dbReference>